<protein>
    <submittedName>
        <fullName evidence="1">Uncharacterized protein</fullName>
    </submittedName>
</protein>
<dbReference type="RefSeq" id="WP_184708410.1">
    <property type="nucleotide sequence ID" value="NZ_JACHBG010000014.1"/>
</dbReference>
<organism evidence="1 2">
    <name type="scientific">Rhizobium lusitanum</name>
    <dbReference type="NCBI Taxonomy" id="293958"/>
    <lineage>
        <taxon>Bacteria</taxon>
        <taxon>Pseudomonadati</taxon>
        <taxon>Pseudomonadota</taxon>
        <taxon>Alphaproteobacteria</taxon>
        <taxon>Hyphomicrobiales</taxon>
        <taxon>Rhizobiaceae</taxon>
        <taxon>Rhizobium/Agrobacterium group</taxon>
        <taxon>Rhizobium</taxon>
    </lineage>
</organism>
<dbReference type="EMBL" id="JACHBG010000014">
    <property type="protein sequence ID" value="MBB6487481.1"/>
    <property type="molecule type" value="Genomic_DNA"/>
</dbReference>
<dbReference type="Proteomes" id="UP000565576">
    <property type="component" value="Unassembled WGS sequence"/>
</dbReference>
<gene>
    <name evidence="1" type="ORF">GGD46_004784</name>
</gene>
<reference evidence="1 2" key="1">
    <citation type="submission" date="2020-08" db="EMBL/GenBank/DDBJ databases">
        <title>Genomic Encyclopedia of Type Strains, Phase IV (KMG-V): Genome sequencing to study the core and pangenomes of soil and plant-associated prokaryotes.</title>
        <authorList>
            <person name="Whitman W."/>
        </authorList>
    </citation>
    <scope>NUCLEOTIDE SEQUENCE [LARGE SCALE GENOMIC DNA]</scope>
    <source>
        <strain evidence="1 2">SEMIA 4060</strain>
    </source>
</reference>
<comment type="caution">
    <text evidence="1">The sequence shown here is derived from an EMBL/GenBank/DDBJ whole genome shotgun (WGS) entry which is preliminary data.</text>
</comment>
<accession>A0A7X0IUJ5</accession>
<name>A0A7X0IUJ5_9HYPH</name>
<proteinExistence type="predicted"/>
<dbReference type="AlphaFoldDB" id="A0A7X0IUJ5"/>
<evidence type="ECO:0000313" key="2">
    <source>
        <dbReference type="Proteomes" id="UP000565576"/>
    </source>
</evidence>
<sequence length="201" mass="22603">MSDLLETQGQLQAQADQVVRALQLNECLSVLGQPIRVGSSAMGLMVRRDIDITVICAKLDADALEAFSALGAGFMRMTEQVVAVRFRNDCGQWNREPEKYPDGLYLWLSVQGPDRTMWTIDIWLVDQPERQPDIAHLKSLMLRLTDDDRETILRIKTALAESPQNGASIPSALVYEAVMDYGIDTIAEFENWYRGHEGCRA</sequence>
<evidence type="ECO:0000313" key="1">
    <source>
        <dbReference type="EMBL" id="MBB6487481.1"/>
    </source>
</evidence>